<name>A0A2A4DUZ2_ENTHR</name>
<keyword evidence="1" id="KW-0812">Transmembrane</keyword>
<dbReference type="AlphaFoldDB" id="A0A2A4DUZ2"/>
<evidence type="ECO:0000313" key="3">
    <source>
        <dbReference type="Proteomes" id="UP000253498"/>
    </source>
</evidence>
<dbReference type="EMBL" id="LESJ01000006">
    <property type="protein sequence ID" value="RBT67128.1"/>
    <property type="molecule type" value="Genomic_DNA"/>
</dbReference>
<keyword evidence="1" id="KW-0472">Membrane</keyword>
<evidence type="ECO:0000313" key="2">
    <source>
        <dbReference type="EMBL" id="RBT67128.1"/>
    </source>
</evidence>
<gene>
    <name evidence="2" type="ORF">EB03_01892</name>
</gene>
<feature type="transmembrane region" description="Helical" evidence="1">
    <location>
        <begin position="7"/>
        <end position="24"/>
    </location>
</feature>
<keyword evidence="1" id="KW-1133">Transmembrane helix</keyword>
<protein>
    <submittedName>
        <fullName evidence="2">Uncharacterized protein</fullName>
    </submittedName>
</protein>
<comment type="caution">
    <text evidence="2">The sequence shown here is derived from an EMBL/GenBank/DDBJ whole genome shotgun (WGS) entry which is preliminary data.</text>
</comment>
<dbReference type="Proteomes" id="UP000253498">
    <property type="component" value="Unassembled WGS sequence"/>
</dbReference>
<feature type="transmembrane region" description="Helical" evidence="1">
    <location>
        <begin position="30"/>
        <end position="51"/>
    </location>
</feature>
<organism evidence="2 3">
    <name type="scientific">Enterococcus hirae</name>
    <dbReference type="NCBI Taxonomy" id="1354"/>
    <lineage>
        <taxon>Bacteria</taxon>
        <taxon>Bacillati</taxon>
        <taxon>Bacillota</taxon>
        <taxon>Bacilli</taxon>
        <taxon>Lactobacillales</taxon>
        <taxon>Enterococcaceae</taxon>
        <taxon>Enterococcus</taxon>
    </lineage>
</organism>
<sequence length="63" mass="7458">MGQRNTFSTIFMLVMVFIIGSFVISLFTSILWFAIKLLIPIAIIIWLIRVISGTNRRHHRKYY</sequence>
<dbReference type="RefSeq" id="WP_088745091.1">
    <property type="nucleotide sequence ID" value="NZ_CP109803.1"/>
</dbReference>
<proteinExistence type="predicted"/>
<reference evidence="2 3" key="1">
    <citation type="submission" date="2015-06" db="EMBL/GenBank/DDBJ databases">
        <title>The Genome Sequence of Enterococcus hirae 88EA1.</title>
        <authorList>
            <consortium name="The Broad Institute Genomics Platform"/>
            <consortium name="The Broad Institute Genome Sequencing Center for Infectious Disease"/>
            <person name="Earl A.M."/>
            <person name="Van Tyne D."/>
            <person name="Lebreton F."/>
            <person name="Saavedra J.T."/>
            <person name="Gilmore M.S."/>
            <person name="Manson McGuire A."/>
            <person name="Clock S."/>
            <person name="Crupain M."/>
            <person name="Rangan U."/>
            <person name="Young S."/>
            <person name="Abouelleil A."/>
            <person name="Cao P."/>
            <person name="Chapman S.B."/>
            <person name="Griggs A."/>
            <person name="Priest M."/>
            <person name="Shea T."/>
            <person name="Wortman J."/>
            <person name="Nusbaum C."/>
            <person name="Birren B."/>
        </authorList>
    </citation>
    <scope>NUCLEOTIDE SEQUENCE [LARGE SCALE GENOMIC DNA]</scope>
    <source>
        <strain evidence="2 3">88EA1</strain>
    </source>
</reference>
<evidence type="ECO:0000256" key="1">
    <source>
        <dbReference type="SAM" id="Phobius"/>
    </source>
</evidence>
<accession>A0A2A4DUZ2</accession>